<organism evidence="2 3">
    <name type="scientific">Liparis tanakae</name>
    <name type="common">Tanaka's snailfish</name>
    <dbReference type="NCBI Taxonomy" id="230148"/>
    <lineage>
        <taxon>Eukaryota</taxon>
        <taxon>Metazoa</taxon>
        <taxon>Chordata</taxon>
        <taxon>Craniata</taxon>
        <taxon>Vertebrata</taxon>
        <taxon>Euteleostomi</taxon>
        <taxon>Actinopterygii</taxon>
        <taxon>Neopterygii</taxon>
        <taxon>Teleostei</taxon>
        <taxon>Neoteleostei</taxon>
        <taxon>Acanthomorphata</taxon>
        <taxon>Eupercaria</taxon>
        <taxon>Perciformes</taxon>
        <taxon>Cottioidei</taxon>
        <taxon>Cottales</taxon>
        <taxon>Liparidae</taxon>
        <taxon>Liparis</taxon>
    </lineage>
</organism>
<dbReference type="Proteomes" id="UP000314294">
    <property type="component" value="Unassembled WGS sequence"/>
</dbReference>
<keyword evidence="3" id="KW-1185">Reference proteome</keyword>
<proteinExistence type="predicted"/>
<name>A0A4Z2EBV9_9TELE</name>
<gene>
    <name evidence="2" type="ORF">EYF80_063650</name>
</gene>
<evidence type="ECO:0000313" key="2">
    <source>
        <dbReference type="EMBL" id="TNN26213.1"/>
    </source>
</evidence>
<sequence>MDFDSPGNKLMEFTSGVEVDGHRHRGTFTPENAVHPHQQRRDRRRAHQAGGGSTRQEAGPPGRRPQTSRSNGPYET</sequence>
<accession>A0A4Z2EBV9</accession>
<comment type="caution">
    <text evidence="2">The sequence shown here is derived from an EMBL/GenBank/DDBJ whole genome shotgun (WGS) entry which is preliminary data.</text>
</comment>
<protein>
    <submittedName>
        <fullName evidence="2">Uncharacterized protein</fullName>
    </submittedName>
</protein>
<feature type="compositionally biased region" description="Basic residues" evidence="1">
    <location>
        <begin position="37"/>
        <end position="47"/>
    </location>
</feature>
<feature type="region of interest" description="Disordered" evidence="1">
    <location>
        <begin position="15"/>
        <end position="76"/>
    </location>
</feature>
<evidence type="ECO:0000256" key="1">
    <source>
        <dbReference type="SAM" id="MobiDB-lite"/>
    </source>
</evidence>
<feature type="compositionally biased region" description="Polar residues" evidence="1">
    <location>
        <begin position="65"/>
        <end position="76"/>
    </location>
</feature>
<reference evidence="2 3" key="1">
    <citation type="submission" date="2019-03" db="EMBL/GenBank/DDBJ databases">
        <title>First draft genome of Liparis tanakae, snailfish: a comprehensive survey of snailfish specific genes.</title>
        <authorList>
            <person name="Kim W."/>
            <person name="Song I."/>
            <person name="Jeong J.-H."/>
            <person name="Kim D."/>
            <person name="Kim S."/>
            <person name="Ryu S."/>
            <person name="Song J.Y."/>
            <person name="Lee S.K."/>
        </authorList>
    </citation>
    <scope>NUCLEOTIDE SEQUENCE [LARGE SCALE GENOMIC DNA]</scope>
    <source>
        <tissue evidence="2">Muscle</tissue>
    </source>
</reference>
<dbReference type="EMBL" id="SRLO01010722">
    <property type="protein sequence ID" value="TNN26213.1"/>
    <property type="molecule type" value="Genomic_DNA"/>
</dbReference>
<dbReference type="AlphaFoldDB" id="A0A4Z2EBV9"/>
<evidence type="ECO:0000313" key="3">
    <source>
        <dbReference type="Proteomes" id="UP000314294"/>
    </source>
</evidence>